<protein>
    <submittedName>
        <fullName evidence="2">Uncharacterized protein</fullName>
    </submittedName>
</protein>
<name>A0A9P0EH52_9HYPO</name>
<gene>
    <name evidence="2" type="ORF">CSOL1703_00014406</name>
</gene>
<dbReference type="EMBL" id="CABFOC020000042">
    <property type="protein sequence ID" value="CAH0051756.1"/>
    <property type="molecule type" value="Genomic_DNA"/>
</dbReference>
<dbReference type="OrthoDB" id="3643156at2759"/>
<evidence type="ECO:0000313" key="3">
    <source>
        <dbReference type="Proteomes" id="UP000775872"/>
    </source>
</evidence>
<accession>A0A9P0EH52</accession>
<organism evidence="2 3">
    <name type="scientific">Clonostachys solani</name>
    <dbReference type="NCBI Taxonomy" id="160281"/>
    <lineage>
        <taxon>Eukaryota</taxon>
        <taxon>Fungi</taxon>
        <taxon>Dikarya</taxon>
        <taxon>Ascomycota</taxon>
        <taxon>Pezizomycotina</taxon>
        <taxon>Sordariomycetes</taxon>
        <taxon>Hypocreomycetidae</taxon>
        <taxon>Hypocreales</taxon>
        <taxon>Bionectriaceae</taxon>
        <taxon>Clonostachys</taxon>
    </lineage>
</organism>
<reference evidence="3" key="1">
    <citation type="submission" date="2019-06" db="EMBL/GenBank/DDBJ databases">
        <authorList>
            <person name="Broberg M."/>
        </authorList>
    </citation>
    <scope>NUCLEOTIDE SEQUENCE [LARGE SCALE GENOMIC DNA]</scope>
</reference>
<proteinExistence type="predicted"/>
<keyword evidence="1" id="KW-0472">Membrane</keyword>
<feature type="transmembrane region" description="Helical" evidence="1">
    <location>
        <begin position="12"/>
        <end position="30"/>
    </location>
</feature>
<reference evidence="2 3" key="2">
    <citation type="submission" date="2021-10" db="EMBL/GenBank/DDBJ databases">
        <authorList>
            <person name="Piombo E."/>
        </authorList>
    </citation>
    <scope>NUCLEOTIDE SEQUENCE [LARGE SCALE GENOMIC DNA]</scope>
</reference>
<keyword evidence="1" id="KW-0812">Transmembrane</keyword>
<evidence type="ECO:0000313" key="2">
    <source>
        <dbReference type="EMBL" id="CAH0051756.1"/>
    </source>
</evidence>
<sequence length="335" mass="36460">MPFLHPNCLSALPLAIVIASLALILPILLITELSASTTRSEDYSGQEHVVLRRPPVQPGIGISLNYDYVAAGIYFENGTSVPVAHIDGDAVYRSFMRTTRTGHGCAPMNSTSQVYTTVDESESLARMLRQLKASIASRLDEPFRFVVASRPDHKCHTASDSFGQWHAHQTEVLDSALSKVGLYLAQDRMIHAGFASVIANHMIGGNVEKDGFVISIDRGHYGWRYSLLYLDEGLGDLGFDTSFVHDTGEPSPQRDAARDALREFLEIAEGFDDEFALDEVIELVVSGDLASDADFQDDLVSVLGSELVTKARVRDPIHASAIGAAGMCFSSLLSQ</sequence>
<keyword evidence="3" id="KW-1185">Reference proteome</keyword>
<dbReference type="AlphaFoldDB" id="A0A9P0EH52"/>
<evidence type="ECO:0000256" key="1">
    <source>
        <dbReference type="SAM" id="Phobius"/>
    </source>
</evidence>
<keyword evidence="1" id="KW-1133">Transmembrane helix</keyword>
<dbReference type="Proteomes" id="UP000775872">
    <property type="component" value="Unassembled WGS sequence"/>
</dbReference>
<comment type="caution">
    <text evidence="2">The sequence shown here is derived from an EMBL/GenBank/DDBJ whole genome shotgun (WGS) entry which is preliminary data.</text>
</comment>